<evidence type="ECO:0008006" key="4">
    <source>
        <dbReference type="Google" id="ProtNLM"/>
    </source>
</evidence>
<name>A0ABD5QC68_9EURY</name>
<dbReference type="AlphaFoldDB" id="A0ABD5QC68"/>
<dbReference type="RefSeq" id="WP_224829991.1">
    <property type="nucleotide sequence ID" value="NZ_JAIVEF010000034.1"/>
</dbReference>
<keyword evidence="3" id="KW-1185">Reference proteome</keyword>
<protein>
    <recommendedName>
        <fullName evidence="4">PH domain-containing protein</fullName>
    </recommendedName>
</protein>
<gene>
    <name evidence="2" type="ORF">ACFPFO_05855</name>
</gene>
<keyword evidence="1" id="KW-1133">Transmembrane helix</keyword>
<dbReference type="EMBL" id="JBHSJG010000021">
    <property type="protein sequence ID" value="MFC4987298.1"/>
    <property type="molecule type" value="Genomic_DNA"/>
</dbReference>
<feature type="transmembrane region" description="Helical" evidence="1">
    <location>
        <begin position="17"/>
        <end position="50"/>
    </location>
</feature>
<comment type="caution">
    <text evidence="2">The sequence shown here is derived from an EMBL/GenBank/DDBJ whole genome shotgun (WGS) entry which is preliminary data.</text>
</comment>
<keyword evidence="1" id="KW-0812">Transmembrane</keyword>
<accession>A0ABD5QC68</accession>
<organism evidence="2 3">
    <name type="scientific">Saliphagus infecundisoli</name>
    <dbReference type="NCBI Taxonomy" id="1849069"/>
    <lineage>
        <taxon>Archaea</taxon>
        <taxon>Methanobacteriati</taxon>
        <taxon>Methanobacteriota</taxon>
        <taxon>Stenosarchaea group</taxon>
        <taxon>Halobacteria</taxon>
        <taxon>Halobacteriales</taxon>
        <taxon>Natrialbaceae</taxon>
        <taxon>Saliphagus</taxon>
    </lineage>
</organism>
<evidence type="ECO:0000256" key="1">
    <source>
        <dbReference type="SAM" id="Phobius"/>
    </source>
</evidence>
<sequence>MDTDPIYREVQQFRQRWLWALLGGTALIMLVFGPVSWPGLVIVGAVAAFVYSFRLETEVRLDGVYFKMWPLHRSFRRIAWSEIDQYEARTYRPLREFGGWGIRWTPGKRAYNISGNRGVWIQRPNASDVLVGSQHTEDCITAIDEVSTN</sequence>
<evidence type="ECO:0000313" key="2">
    <source>
        <dbReference type="EMBL" id="MFC4987298.1"/>
    </source>
</evidence>
<dbReference type="Proteomes" id="UP001595925">
    <property type="component" value="Unassembled WGS sequence"/>
</dbReference>
<evidence type="ECO:0000313" key="3">
    <source>
        <dbReference type="Proteomes" id="UP001595925"/>
    </source>
</evidence>
<keyword evidence="1" id="KW-0472">Membrane</keyword>
<proteinExistence type="predicted"/>
<reference evidence="2 3" key="1">
    <citation type="journal article" date="2019" name="Int. J. Syst. Evol. Microbiol.">
        <title>The Global Catalogue of Microorganisms (GCM) 10K type strain sequencing project: providing services to taxonomists for standard genome sequencing and annotation.</title>
        <authorList>
            <consortium name="The Broad Institute Genomics Platform"/>
            <consortium name="The Broad Institute Genome Sequencing Center for Infectious Disease"/>
            <person name="Wu L."/>
            <person name="Ma J."/>
        </authorList>
    </citation>
    <scope>NUCLEOTIDE SEQUENCE [LARGE SCALE GENOMIC DNA]</scope>
    <source>
        <strain evidence="2 3">CGMCC 1.15824</strain>
    </source>
</reference>